<keyword evidence="4 5" id="KW-0067">ATP-binding</keyword>
<dbReference type="GO" id="GO:0016787">
    <property type="term" value="F:hydrolase activity"/>
    <property type="evidence" value="ECO:0007669"/>
    <property type="project" value="UniProtKB-UniRule"/>
</dbReference>
<evidence type="ECO:0000256" key="4">
    <source>
        <dbReference type="ARBA" id="ARBA00022840"/>
    </source>
</evidence>
<organism evidence="7 8">
    <name type="scientific">Nonomuraea jabiensis</name>
    <dbReference type="NCBI Taxonomy" id="882448"/>
    <lineage>
        <taxon>Bacteria</taxon>
        <taxon>Bacillati</taxon>
        <taxon>Actinomycetota</taxon>
        <taxon>Actinomycetes</taxon>
        <taxon>Streptosporangiales</taxon>
        <taxon>Streptosporangiaceae</taxon>
        <taxon>Nonomuraea</taxon>
    </lineage>
</organism>
<reference evidence="7 8" key="1">
    <citation type="submission" date="2020-08" db="EMBL/GenBank/DDBJ databases">
        <title>Sequencing the genomes of 1000 actinobacteria strains.</title>
        <authorList>
            <person name="Klenk H.-P."/>
        </authorList>
    </citation>
    <scope>NUCLEOTIDE SEQUENCE [LARGE SCALE GENOMIC DNA]</scope>
    <source>
        <strain evidence="7 8">DSM 45507</strain>
    </source>
</reference>
<accession>A0A7W9G0U1</accession>
<name>A0A7W9G0U1_9ACTN</name>
<sequence length="608" mass="67266">MEETMTGQATLTAAQQRVVKAPATACLLVTAPAGTGKTFSLIRRLAFLSDEEDLEPAEILVLSFSRAAVREIRDRLIEYGSTVAQIDVRTFDSYATWLLSEVAPDGPWQRQGFDQRIREATRLIKEDPDTAELIGDVRHLVVDEVQDLVGDRAELVKALLSTDLDGFTLLGDPAQGIYGFQLDDPQERLAGAARLYDDVRRRFTDDLVEITLEGNFRAREPEARAALSFGTALGKVNAPFAQIQRDLRTVLLSGDSLGTLDQAAPVMARMTAPTALLCRGNKEVLLVSRRLHELGVRHRLQRAAQDKVLPAWISALFRELDSKQPAKDSVLTVVQKAGVDPQEAWDLLRRMDPNRRDETLDLTAVRRRLSRGNFPDELTQQPSEPLAVSTIHRVKGLEFEQVIVVDPGEAPDDDPIEQAERARLLYVAMTRPRDLLIYVKPVTKLSPGQLKQLHDGRWAELGFRAGHRLGMEIRPDDVNAEDPAGTVGFQDDPREIQKYLATAVRGGDPVILAQVPGFSSEDLPIYALEHGGRRIGATTDAFTKALRTLLPGRDRRLPFGVTELRVDSVETVIGREAAGVNAGLGWSGVWLRPRITGLGRFDWAGEQA</sequence>
<dbReference type="Gene3D" id="3.40.50.300">
    <property type="entry name" value="P-loop containing nucleotide triphosphate hydrolases"/>
    <property type="match status" value="2"/>
</dbReference>
<dbReference type="InterPro" id="IPR014016">
    <property type="entry name" value="UvrD-like_ATP-bd"/>
</dbReference>
<feature type="binding site" evidence="5">
    <location>
        <begin position="31"/>
        <end position="38"/>
    </location>
    <ligand>
        <name>ATP</name>
        <dbReference type="ChEBI" id="CHEBI:30616"/>
    </ligand>
</feature>
<dbReference type="Proteomes" id="UP000579153">
    <property type="component" value="Unassembled WGS sequence"/>
</dbReference>
<protein>
    <recommendedName>
        <fullName evidence="6">UvrD-like helicase ATP-binding domain-containing protein</fullName>
    </recommendedName>
</protein>
<evidence type="ECO:0000313" key="7">
    <source>
        <dbReference type="EMBL" id="MBB5775056.1"/>
    </source>
</evidence>
<keyword evidence="3 5" id="KW-0347">Helicase</keyword>
<dbReference type="PANTHER" id="PTHR11070">
    <property type="entry name" value="UVRD / RECB / PCRA DNA HELICASE FAMILY MEMBER"/>
    <property type="match status" value="1"/>
</dbReference>
<evidence type="ECO:0000256" key="3">
    <source>
        <dbReference type="ARBA" id="ARBA00022806"/>
    </source>
</evidence>
<dbReference type="EMBL" id="JACHMB010000001">
    <property type="protein sequence ID" value="MBB5775056.1"/>
    <property type="molecule type" value="Genomic_DNA"/>
</dbReference>
<keyword evidence="2 5" id="KW-0378">Hydrolase</keyword>
<dbReference type="InterPro" id="IPR000212">
    <property type="entry name" value="DNA_helicase_UvrD/REP"/>
</dbReference>
<proteinExistence type="predicted"/>
<evidence type="ECO:0000256" key="1">
    <source>
        <dbReference type="ARBA" id="ARBA00022741"/>
    </source>
</evidence>
<evidence type="ECO:0000256" key="5">
    <source>
        <dbReference type="PROSITE-ProRule" id="PRU00560"/>
    </source>
</evidence>
<feature type="domain" description="UvrD-like helicase ATP-binding" evidence="6">
    <location>
        <begin position="10"/>
        <end position="535"/>
    </location>
</feature>
<dbReference type="InterPro" id="IPR027417">
    <property type="entry name" value="P-loop_NTPase"/>
</dbReference>
<dbReference type="InterPro" id="IPR027785">
    <property type="entry name" value="UvrD-like_helicase_C"/>
</dbReference>
<dbReference type="SUPFAM" id="SSF52540">
    <property type="entry name" value="P-loop containing nucleoside triphosphate hydrolases"/>
    <property type="match status" value="1"/>
</dbReference>
<dbReference type="Pfam" id="PF00580">
    <property type="entry name" value="UvrD-helicase"/>
    <property type="match status" value="2"/>
</dbReference>
<evidence type="ECO:0000313" key="8">
    <source>
        <dbReference type="Proteomes" id="UP000579153"/>
    </source>
</evidence>
<gene>
    <name evidence="7" type="ORF">HD596_001812</name>
</gene>
<dbReference type="GO" id="GO:0005524">
    <property type="term" value="F:ATP binding"/>
    <property type="evidence" value="ECO:0007669"/>
    <property type="project" value="UniProtKB-UniRule"/>
</dbReference>
<dbReference type="CDD" id="cd17932">
    <property type="entry name" value="DEXQc_UvrD"/>
    <property type="match status" value="1"/>
</dbReference>
<comment type="caution">
    <text evidence="7">The sequence shown here is derived from an EMBL/GenBank/DDBJ whole genome shotgun (WGS) entry which is preliminary data.</text>
</comment>
<dbReference type="GO" id="GO:0043138">
    <property type="term" value="F:3'-5' DNA helicase activity"/>
    <property type="evidence" value="ECO:0007669"/>
    <property type="project" value="UniProtKB-EC"/>
</dbReference>
<dbReference type="RefSeq" id="WP_185068804.1">
    <property type="nucleotide sequence ID" value="NZ_JACHMB010000001.1"/>
</dbReference>
<keyword evidence="8" id="KW-1185">Reference proteome</keyword>
<evidence type="ECO:0000256" key="2">
    <source>
        <dbReference type="ARBA" id="ARBA00022801"/>
    </source>
</evidence>
<evidence type="ECO:0000259" key="6">
    <source>
        <dbReference type="PROSITE" id="PS51198"/>
    </source>
</evidence>
<dbReference type="GO" id="GO:0003677">
    <property type="term" value="F:DNA binding"/>
    <property type="evidence" value="ECO:0007669"/>
    <property type="project" value="InterPro"/>
</dbReference>
<dbReference type="AlphaFoldDB" id="A0A7W9G0U1"/>
<dbReference type="PROSITE" id="PS51198">
    <property type="entry name" value="UVRD_HELICASE_ATP_BIND"/>
    <property type="match status" value="1"/>
</dbReference>
<keyword evidence="1 5" id="KW-0547">Nucleotide-binding</keyword>
<dbReference type="Pfam" id="PF13538">
    <property type="entry name" value="UvrD_C_2"/>
    <property type="match status" value="1"/>
</dbReference>